<comment type="caution">
    <text evidence="2">The sequence shown here is derived from an EMBL/GenBank/DDBJ whole genome shotgun (WGS) entry which is preliminary data.</text>
</comment>
<dbReference type="GO" id="GO:0000463">
    <property type="term" value="P:maturation of LSU-rRNA from tricistronic rRNA transcript (SSU-rRNA, 5.8S rRNA, LSU-rRNA)"/>
    <property type="evidence" value="ECO:0007669"/>
    <property type="project" value="TreeGrafter"/>
</dbReference>
<dbReference type="InterPro" id="IPR039844">
    <property type="entry name" value="URB1"/>
</dbReference>
<dbReference type="Pfam" id="PF11707">
    <property type="entry name" value="Npa1"/>
    <property type="match status" value="1"/>
</dbReference>
<protein>
    <recommendedName>
        <fullName evidence="1">URB1 N-terminal domain-containing protein</fullName>
    </recommendedName>
</protein>
<dbReference type="PANTHER" id="PTHR13500:SF0">
    <property type="entry name" value="NUCLEOLAR PRE-RIBOSOMAL-ASSOCIATED PROTEIN 1"/>
    <property type="match status" value="1"/>
</dbReference>
<dbReference type="GO" id="GO:0000466">
    <property type="term" value="P:maturation of 5.8S rRNA from tricistronic rRNA transcript (SSU-rRNA, 5.8S rRNA, LSU-rRNA)"/>
    <property type="evidence" value="ECO:0007669"/>
    <property type="project" value="TreeGrafter"/>
</dbReference>
<accession>A0AAW0K6R9</accession>
<name>A0AAW0K6R9_QUESU</name>
<sequence length="668" mass="73843">MKHSSRKAFVGFAMSFLEVGRPGLLRWVLQQNEMYSGVLRGLGNDDDETIIYVLSTLRDRVLVEESSVPPGLRSVLFGSVTLEQLVSISGRGNDGSAAELAYHTLVLVCTDPCNGLMQDLKRSPSPLRGNPKVLVGLMKRLKATEVSSHRDLLLAIVSGSPFFGSAYMEEFPYNLEDFSSSTCMRLLLEALKLLDSFISALNHSSYSSDQMRQGWASLKQDIQNEVRTSLLDPHVLLTLLSSLTCHPKTRESSLKRTADFEKLPEHSNNNIKKLKLNDENKDMDIVRVVPTVLEGSLEFFINLLSNPLGILTNLQCWYDKGKSSVEVLELEMLQSLSPVVISFFCDAISTIGNNLFKFWEIVKHNAFHSKGAKDVSPTFNPLVICVLRKCLRLLTSESGSFTLPEKSIISLYVDAGFLSALVESVLSERFGDCSVVDDSGDCFCDCRPLNNLLLFSRSVSLQQTSCIFSTDRKAWPIDSSFASTHDDVKKILRAGDSDNISGITKAFSSSIICTSPDEILKNFPSVMAISHNLLGVPMSILSSVFFLEQNLLTSISKLWPDMFFPGLETTLSVVHCEVKGDDANAVFGRPLDSQEIVYNGDLDASESVAAVFSLFLKQAPFRVLFPAIINISGPYLLEPLKIQDMLLAKLSDSITDCHSTTCLQLVLF</sequence>
<dbReference type="AlphaFoldDB" id="A0AAW0K6R9"/>
<dbReference type="PANTHER" id="PTHR13500">
    <property type="entry name" value="NUCLEOLAR PRERIBOSOMAL-ASSOCIATED PROTEIN 1"/>
    <property type="match status" value="1"/>
</dbReference>
<evidence type="ECO:0000259" key="1">
    <source>
        <dbReference type="Pfam" id="PF11707"/>
    </source>
</evidence>
<dbReference type="GO" id="GO:0005730">
    <property type="term" value="C:nucleolus"/>
    <property type="evidence" value="ECO:0007669"/>
    <property type="project" value="TreeGrafter"/>
</dbReference>
<gene>
    <name evidence="2" type="ORF">CFP56_024558</name>
</gene>
<feature type="domain" description="URB1 N-terminal" evidence="1">
    <location>
        <begin position="2"/>
        <end position="182"/>
    </location>
</feature>
<reference evidence="2 3" key="1">
    <citation type="journal article" date="2018" name="Sci. Data">
        <title>The draft genome sequence of cork oak.</title>
        <authorList>
            <person name="Ramos A.M."/>
            <person name="Usie A."/>
            <person name="Barbosa P."/>
            <person name="Barros P.M."/>
            <person name="Capote T."/>
            <person name="Chaves I."/>
            <person name="Simoes F."/>
            <person name="Abreu I."/>
            <person name="Carrasquinho I."/>
            <person name="Faro C."/>
            <person name="Guimaraes J.B."/>
            <person name="Mendonca D."/>
            <person name="Nobrega F."/>
            <person name="Rodrigues L."/>
            <person name="Saibo N.J.M."/>
            <person name="Varela M.C."/>
            <person name="Egas C."/>
            <person name="Matos J."/>
            <person name="Miguel C.M."/>
            <person name="Oliveira M.M."/>
            <person name="Ricardo C.P."/>
            <person name="Goncalves S."/>
        </authorList>
    </citation>
    <scope>NUCLEOTIDE SEQUENCE [LARGE SCALE GENOMIC DNA]</scope>
    <source>
        <strain evidence="3">cv. HL8</strain>
    </source>
</reference>
<evidence type="ECO:0000313" key="2">
    <source>
        <dbReference type="EMBL" id="KAK7834654.1"/>
    </source>
</evidence>
<dbReference type="InterPro" id="IPR021714">
    <property type="entry name" value="URB1_N"/>
</dbReference>
<evidence type="ECO:0000313" key="3">
    <source>
        <dbReference type="Proteomes" id="UP000237347"/>
    </source>
</evidence>
<organism evidence="2 3">
    <name type="scientific">Quercus suber</name>
    <name type="common">Cork oak</name>
    <dbReference type="NCBI Taxonomy" id="58331"/>
    <lineage>
        <taxon>Eukaryota</taxon>
        <taxon>Viridiplantae</taxon>
        <taxon>Streptophyta</taxon>
        <taxon>Embryophyta</taxon>
        <taxon>Tracheophyta</taxon>
        <taxon>Spermatophyta</taxon>
        <taxon>Magnoliopsida</taxon>
        <taxon>eudicotyledons</taxon>
        <taxon>Gunneridae</taxon>
        <taxon>Pentapetalae</taxon>
        <taxon>rosids</taxon>
        <taxon>fabids</taxon>
        <taxon>Fagales</taxon>
        <taxon>Fagaceae</taxon>
        <taxon>Quercus</taxon>
    </lineage>
</organism>
<dbReference type="EMBL" id="PKMF04000384">
    <property type="protein sequence ID" value="KAK7834654.1"/>
    <property type="molecule type" value="Genomic_DNA"/>
</dbReference>
<dbReference type="Proteomes" id="UP000237347">
    <property type="component" value="Unassembled WGS sequence"/>
</dbReference>
<keyword evidence="3" id="KW-1185">Reference proteome</keyword>
<proteinExistence type="predicted"/>